<feature type="transmembrane region" description="Helical" evidence="10">
    <location>
        <begin position="157"/>
        <end position="175"/>
    </location>
</feature>
<dbReference type="PROSITE" id="PS50929">
    <property type="entry name" value="ABC_TM1F"/>
    <property type="match status" value="1"/>
</dbReference>
<feature type="transmembrane region" description="Helical" evidence="10">
    <location>
        <begin position="60"/>
        <end position="77"/>
    </location>
</feature>
<feature type="transmembrane region" description="Helical" evidence="10">
    <location>
        <begin position="436"/>
        <end position="456"/>
    </location>
</feature>
<dbReference type="Gene3D" id="1.20.1560.10">
    <property type="entry name" value="ABC transporter type 1, transmembrane domain"/>
    <property type="match status" value="1"/>
</dbReference>
<dbReference type="Pfam" id="PF24357">
    <property type="entry name" value="TMD0_ABC"/>
    <property type="match status" value="1"/>
</dbReference>
<protein>
    <recommendedName>
        <fullName evidence="11">ABC transmembrane type-1 domain-containing protein</fullName>
    </recommendedName>
</protein>
<evidence type="ECO:0000256" key="8">
    <source>
        <dbReference type="ARBA" id="ARBA00022989"/>
    </source>
</evidence>
<dbReference type="CDD" id="cd18595">
    <property type="entry name" value="ABC_6TM_MRP1_2_3_6_D1_like"/>
    <property type="match status" value="1"/>
</dbReference>
<dbReference type="GO" id="GO:0140359">
    <property type="term" value="F:ABC-type transporter activity"/>
    <property type="evidence" value="ECO:0007669"/>
    <property type="project" value="InterPro"/>
</dbReference>
<evidence type="ECO:0000256" key="2">
    <source>
        <dbReference type="ARBA" id="ARBA00009726"/>
    </source>
</evidence>
<keyword evidence="3" id="KW-0813">Transport</keyword>
<feature type="transmembrane region" description="Helical" evidence="10">
    <location>
        <begin position="284"/>
        <end position="305"/>
    </location>
</feature>
<accession>A0A2K5IZR9</accession>
<proteinExistence type="inferred from homology"/>
<keyword evidence="13" id="KW-1185">Reference proteome</keyword>
<dbReference type="GO" id="GO:0005524">
    <property type="term" value="F:ATP binding"/>
    <property type="evidence" value="ECO:0007669"/>
    <property type="project" value="UniProtKB-KW"/>
</dbReference>
<organism evidence="12 13">
    <name type="scientific">Colobus angolensis palliatus</name>
    <name type="common">Peters' Angolan colobus</name>
    <dbReference type="NCBI Taxonomy" id="336983"/>
    <lineage>
        <taxon>Eukaryota</taxon>
        <taxon>Metazoa</taxon>
        <taxon>Chordata</taxon>
        <taxon>Craniata</taxon>
        <taxon>Vertebrata</taxon>
        <taxon>Euteleostomi</taxon>
        <taxon>Mammalia</taxon>
        <taxon>Eutheria</taxon>
        <taxon>Euarchontoglires</taxon>
        <taxon>Primates</taxon>
        <taxon>Haplorrhini</taxon>
        <taxon>Catarrhini</taxon>
        <taxon>Cercopithecidae</taxon>
        <taxon>Colobinae</taxon>
        <taxon>Colobus</taxon>
    </lineage>
</organism>
<dbReference type="PANTHER" id="PTHR24223">
    <property type="entry name" value="ATP-BINDING CASSETTE SUB-FAMILY C"/>
    <property type="match status" value="1"/>
</dbReference>
<evidence type="ECO:0000313" key="13">
    <source>
        <dbReference type="Proteomes" id="UP000233080"/>
    </source>
</evidence>
<dbReference type="AlphaFoldDB" id="A0A2K5IZR9"/>
<keyword evidence="9 10" id="KW-0472">Membrane</keyword>
<reference evidence="12" key="2">
    <citation type="submission" date="2025-09" db="UniProtKB">
        <authorList>
            <consortium name="Ensembl"/>
        </authorList>
    </citation>
    <scope>IDENTIFICATION</scope>
</reference>
<evidence type="ECO:0000256" key="7">
    <source>
        <dbReference type="ARBA" id="ARBA00022840"/>
    </source>
</evidence>
<dbReference type="InterPro" id="IPR056227">
    <property type="entry name" value="TMD0_ABC"/>
</dbReference>
<dbReference type="Proteomes" id="UP000233080">
    <property type="component" value="Unassembled WGS sequence"/>
</dbReference>
<dbReference type="Pfam" id="PF00664">
    <property type="entry name" value="ABC_membrane"/>
    <property type="match status" value="1"/>
</dbReference>
<name>A0A2K5IZR9_COLAP</name>
<keyword evidence="7" id="KW-0067">ATP-binding</keyword>
<evidence type="ECO:0000256" key="3">
    <source>
        <dbReference type="ARBA" id="ARBA00022448"/>
    </source>
</evidence>
<keyword evidence="8 10" id="KW-1133">Transmembrane helix</keyword>
<dbReference type="Ensembl" id="ENSCANT00000045168.1">
    <property type="protein sequence ID" value="ENSCANP00000022188.1"/>
    <property type="gene ID" value="ENSCANG00000034530.1"/>
</dbReference>
<comment type="similarity">
    <text evidence="2">Belongs to the ABC transporter superfamily. ABCC family. Conjugate transporter (TC 3.A.1.208) subfamily.</text>
</comment>
<evidence type="ECO:0000256" key="10">
    <source>
        <dbReference type="SAM" id="Phobius"/>
    </source>
</evidence>
<keyword evidence="6" id="KW-0547">Nucleotide-binding</keyword>
<dbReference type="InterPro" id="IPR011527">
    <property type="entry name" value="ABC1_TM_dom"/>
</dbReference>
<feature type="domain" description="ABC transmembrane type-1" evidence="11">
    <location>
        <begin position="297"/>
        <end position="531"/>
    </location>
</feature>
<dbReference type="InterPro" id="IPR036640">
    <property type="entry name" value="ABC1_TM_sf"/>
</dbReference>
<evidence type="ECO:0000313" key="12">
    <source>
        <dbReference type="Ensembl" id="ENSCANP00000022188.1"/>
    </source>
</evidence>
<dbReference type="FunFam" id="1.20.1560.10:FF:000020">
    <property type="entry name" value="ABC metal ion transporter"/>
    <property type="match status" value="1"/>
</dbReference>
<evidence type="ECO:0000256" key="1">
    <source>
        <dbReference type="ARBA" id="ARBA00004128"/>
    </source>
</evidence>
<feature type="transmembrane region" description="Helical" evidence="10">
    <location>
        <begin position="408"/>
        <end position="430"/>
    </location>
</feature>
<evidence type="ECO:0000256" key="5">
    <source>
        <dbReference type="ARBA" id="ARBA00022692"/>
    </source>
</evidence>
<dbReference type="GO" id="GO:0005774">
    <property type="term" value="C:vacuolar membrane"/>
    <property type="evidence" value="ECO:0007669"/>
    <property type="project" value="UniProtKB-SubCell"/>
</dbReference>
<feature type="transmembrane region" description="Helical" evidence="10">
    <location>
        <begin position="21"/>
        <end position="40"/>
    </location>
</feature>
<dbReference type="PANTHER" id="PTHR24223:SF405">
    <property type="entry name" value="ATP-BINDING CASSETTE SUB-FAMILY C MEMBER 3"/>
    <property type="match status" value="1"/>
</dbReference>
<dbReference type="InterPro" id="IPR050173">
    <property type="entry name" value="ABC_transporter_C-like"/>
</dbReference>
<dbReference type="SUPFAM" id="SSF90123">
    <property type="entry name" value="ABC transporter transmembrane region"/>
    <property type="match status" value="1"/>
</dbReference>
<keyword evidence="4" id="KW-0926">Vacuole</keyword>
<comment type="subcellular location">
    <subcellularLocation>
        <location evidence="1">Vacuole membrane</location>
        <topology evidence="1">Multi-pass membrane protein</topology>
    </subcellularLocation>
</comment>
<evidence type="ECO:0000259" key="11">
    <source>
        <dbReference type="PROSITE" id="PS50929"/>
    </source>
</evidence>
<evidence type="ECO:0000256" key="4">
    <source>
        <dbReference type="ARBA" id="ARBA00022554"/>
    </source>
</evidence>
<keyword evidence="5 10" id="KW-0812">Transmembrane</keyword>
<reference evidence="12" key="1">
    <citation type="submission" date="2025-08" db="UniProtKB">
        <authorList>
            <consortium name="Ensembl"/>
        </authorList>
    </citation>
    <scope>IDENTIFICATION</scope>
</reference>
<sequence length="552" mass="62266">DSNLSVHTDNPDLTPCFQNSLLAWVPCIYLWVALPCYLLYLRYHGRGYIILSHLSRLKTVLGVLLWCVSWADLFYSFHGLVHGRAPAPVFFVTPLVVGITMLLATLLIQYERLQGIQSSGVLIIFWFLCVVCAIVPFRSKILSAKAEGEISDPFRFTTFYIHFALVLCALILACFREKPPLFSAKNVDPNPYPETSAGFLSRLFFWWFTKMAIYGYRHPLEEKDLWSLKEEDRSQMVVQQLLEAWRKQEKQAAQHKAAAAPGKNASSEDEVLLGARPRPQKPSFLRALLATFGSSFLISACFKLIQDLLSFINPQLLSVLIRFISNPMAPSWWGFLVAGLMFLCSMMQSLILQQYYQCIFVTGLKFRTGIIGVIYRKALVITNSVKRASTVGEIVNLMSVDAQRFMDLAPFLNLLWSAPLQIILAIYFLWQNLGPSVLAGVALMVLLIPLNGAVAVKMRAFQVKQMKLKDSRIKLMSEILNGIKVLKLYAWEPSFLKQVEGIRQGELQLLRTAAYLHAISTFTWMCTPFLVRLGTGLGPCLQGSRCPGMTPP</sequence>
<feature type="transmembrane region" description="Helical" evidence="10">
    <location>
        <begin position="332"/>
        <end position="352"/>
    </location>
</feature>
<feature type="transmembrane region" description="Helical" evidence="10">
    <location>
        <begin position="120"/>
        <end position="137"/>
    </location>
</feature>
<evidence type="ECO:0000256" key="6">
    <source>
        <dbReference type="ARBA" id="ARBA00022741"/>
    </source>
</evidence>
<dbReference type="GO" id="GO:0000323">
    <property type="term" value="C:lytic vacuole"/>
    <property type="evidence" value="ECO:0007669"/>
    <property type="project" value="UniProtKB-ARBA"/>
</dbReference>
<evidence type="ECO:0000256" key="9">
    <source>
        <dbReference type="ARBA" id="ARBA00023136"/>
    </source>
</evidence>
<feature type="transmembrane region" description="Helical" evidence="10">
    <location>
        <begin position="89"/>
        <end position="108"/>
    </location>
</feature>